<name>A0A1H2VRW0_HALVA</name>
<dbReference type="InterPro" id="IPR029021">
    <property type="entry name" value="Prot-tyrosine_phosphatase-like"/>
</dbReference>
<dbReference type="SUPFAM" id="SSF52799">
    <property type="entry name" value="(Phosphotyrosine protein) phosphatases II"/>
    <property type="match status" value="1"/>
</dbReference>
<dbReference type="InterPro" id="IPR000387">
    <property type="entry name" value="Tyr_Pase_dom"/>
</dbReference>
<dbReference type="PROSITE" id="PS50056">
    <property type="entry name" value="TYR_PHOSPHATASE_2"/>
    <property type="match status" value="1"/>
</dbReference>
<accession>A0A1H2VRW0</accession>
<dbReference type="EMBL" id="FNOF01000006">
    <property type="protein sequence ID" value="SDW71016.1"/>
    <property type="molecule type" value="Genomic_DNA"/>
</dbReference>
<evidence type="ECO:0000259" key="1">
    <source>
        <dbReference type="PROSITE" id="PS50056"/>
    </source>
</evidence>
<dbReference type="Pfam" id="PF22785">
    <property type="entry name" value="Tc-R-P"/>
    <property type="match status" value="1"/>
</dbReference>
<organism evidence="2 3">
    <name type="scientific">Haloarcula vallismortis</name>
    <name type="common">Halobacterium vallismortis</name>
    <dbReference type="NCBI Taxonomy" id="28442"/>
    <lineage>
        <taxon>Archaea</taxon>
        <taxon>Methanobacteriati</taxon>
        <taxon>Methanobacteriota</taxon>
        <taxon>Stenosarchaea group</taxon>
        <taxon>Halobacteria</taxon>
        <taxon>Halobacteriales</taxon>
        <taxon>Haloarculaceae</taxon>
        <taxon>Haloarcula</taxon>
    </lineage>
</organism>
<feature type="domain" description="Tyrosine specific protein phosphatases" evidence="1">
    <location>
        <begin position="138"/>
        <end position="175"/>
    </location>
</feature>
<evidence type="ECO:0000313" key="3">
    <source>
        <dbReference type="Proteomes" id="UP000182573"/>
    </source>
</evidence>
<protein>
    <submittedName>
        <fullName evidence="2">Dual specificity phosphatase, catalytic domain</fullName>
    </submittedName>
</protein>
<dbReference type="AlphaFoldDB" id="A0A1H2VRW0"/>
<evidence type="ECO:0000313" key="2">
    <source>
        <dbReference type="EMBL" id="SDW71016.1"/>
    </source>
</evidence>
<dbReference type="STRING" id="28442.SAMN05443574_1068"/>
<dbReference type="Proteomes" id="UP000182573">
    <property type="component" value="Unassembled WGS sequence"/>
</dbReference>
<dbReference type="Gene3D" id="3.90.190.10">
    <property type="entry name" value="Protein tyrosine phosphatase superfamily"/>
    <property type="match status" value="1"/>
</dbReference>
<dbReference type="InterPro" id="IPR016130">
    <property type="entry name" value="Tyr_Pase_AS"/>
</dbReference>
<proteinExistence type="predicted"/>
<gene>
    <name evidence="2" type="ORF">SAMN05443574_1068</name>
</gene>
<reference evidence="2 3" key="1">
    <citation type="submission" date="2016-10" db="EMBL/GenBank/DDBJ databases">
        <authorList>
            <person name="de Groot N.N."/>
        </authorList>
    </citation>
    <scope>NUCLEOTIDE SEQUENCE [LARGE SCALE GENOMIC DNA]</scope>
    <source>
        <strain evidence="2 3">DSM 3756</strain>
    </source>
</reference>
<sequence>MQRITAENWVGRVKRVGKIGRVTGAMPIVNPHRFAPATSNEEYVYGSCAPGWHTAATHQDALDEWVAHMQAHDIERVCCLLPGQQLDDAGANIQRYRAAFGASSVRHVPVPDHRLIPQDRLHNEILPFLVDACETEERVVVHCLAGIGRTGQALAAWLVYHYDYGPDRAIEAVQEMGRDPKDAIKAGNATRDELFDLLSSVARL</sequence>
<dbReference type="PROSITE" id="PS00383">
    <property type="entry name" value="TYR_PHOSPHATASE_1"/>
    <property type="match status" value="1"/>
</dbReference>